<name>A0A6J5MFI3_9CAUD</name>
<reference evidence="1" key="1">
    <citation type="submission" date="2020-04" db="EMBL/GenBank/DDBJ databases">
        <authorList>
            <person name="Chiriac C."/>
            <person name="Salcher M."/>
            <person name="Ghai R."/>
            <person name="Kavagutti S V."/>
        </authorList>
    </citation>
    <scope>NUCLEOTIDE SEQUENCE</scope>
</reference>
<accession>A0A6J5MFI3</accession>
<dbReference type="EMBL" id="LR796445">
    <property type="protein sequence ID" value="CAB4145378.1"/>
    <property type="molecule type" value="Genomic_DNA"/>
</dbReference>
<sequence length="75" mass="8231">MNDVMYGCDINEFINSVTRSITYKCSGANMVVAGLMSDAQEQMAYDDVEGARQTLNKAKALLFRVMDGTLDGQVD</sequence>
<gene>
    <name evidence="2" type="ORF">UFOVP1207_2</name>
    <name evidence="1" type="ORF">UFOVP474_6</name>
</gene>
<evidence type="ECO:0000313" key="1">
    <source>
        <dbReference type="EMBL" id="CAB4145378.1"/>
    </source>
</evidence>
<protein>
    <submittedName>
        <fullName evidence="1">Uncharacterized protein</fullName>
    </submittedName>
</protein>
<dbReference type="EMBL" id="LR797155">
    <property type="protein sequence ID" value="CAB4189467.1"/>
    <property type="molecule type" value="Genomic_DNA"/>
</dbReference>
<evidence type="ECO:0000313" key="2">
    <source>
        <dbReference type="EMBL" id="CAB4189467.1"/>
    </source>
</evidence>
<proteinExistence type="predicted"/>
<organism evidence="1">
    <name type="scientific">uncultured Caudovirales phage</name>
    <dbReference type="NCBI Taxonomy" id="2100421"/>
    <lineage>
        <taxon>Viruses</taxon>
        <taxon>Duplodnaviria</taxon>
        <taxon>Heunggongvirae</taxon>
        <taxon>Uroviricota</taxon>
        <taxon>Caudoviricetes</taxon>
        <taxon>Peduoviridae</taxon>
        <taxon>Maltschvirus</taxon>
        <taxon>Maltschvirus maltsch</taxon>
    </lineage>
</organism>